<dbReference type="PANTHER" id="PTHR19963">
    <property type="entry name" value="CCHC-TYPE DOMAIN-CONTAINING PROTEIN"/>
    <property type="match status" value="1"/>
</dbReference>
<reference evidence="4" key="1">
    <citation type="journal article" date="2019" name="bioRxiv">
        <title>The Genome of the Zebra Mussel, Dreissena polymorpha: A Resource for Invasive Species Research.</title>
        <authorList>
            <person name="McCartney M.A."/>
            <person name="Auch B."/>
            <person name="Kono T."/>
            <person name="Mallez S."/>
            <person name="Zhang Y."/>
            <person name="Obille A."/>
            <person name="Becker A."/>
            <person name="Abrahante J.E."/>
            <person name="Garbe J."/>
            <person name="Badalamenti J.P."/>
            <person name="Herman A."/>
            <person name="Mangelson H."/>
            <person name="Liachko I."/>
            <person name="Sullivan S."/>
            <person name="Sone E.D."/>
            <person name="Koren S."/>
            <person name="Silverstein K.A.T."/>
            <person name="Beckman K.B."/>
            <person name="Gohl D.M."/>
        </authorList>
    </citation>
    <scope>NUCLEOTIDE SEQUENCE</scope>
    <source>
        <strain evidence="4">Duluth1</strain>
        <tissue evidence="4">Whole animal</tissue>
    </source>
</reference>
<keyword evidence="5" id="KW-1185">Reference proteome</keyword>
<sequence length="484" mass="55109">MANSDPEVQFNLPYNEDGPVNAESPGAAYIDPETVSEASDSDSSHRPMSLSKQPSSRRSSRDLWKAVDTLQSCIRDLATEVRAAKGAHPEASANAQTSIRARPVGDHSSSLQQPASSLDGTALINVNMSALRPDAPSFHAGGYSNQPWAAPATHQFTPPPQRAPQWVCMPTNERIKVSPCTGNENWQVWIARFDTIADRMGWGDVRRLDHLLQNIEGQATEFVFTLLHTSLVSNYQSLVSEIGGRYRVLESARSFASRFNHRMQQHSESVEEYAANLKMLYDKGHPHRDRRTRDEDLVRQFLDGLLDQDARFEVEFNKEPSNIEDAVFYAVSFLQITKSTHKGDWKLRRPTRRATECMEADDKQRHRDTRLHDSPYKRQYKTTEMRSFNTEKQHWSSESAIDRQEALMQQILKRLESLEAQKSERRPWLKREVECFKCHEKGHYARECTATKQGSPNVKTELRKTADNHLNEQGPALAAKGRSH</sequence>
<dbReference type="GO" id="GO:0003676">
    <property type="term" value="F:nucleic acid binding"/>
    <property type="evidence" value="ECO:0007669"/>
    <property type="project" value="InterPro"/>
</dbReference>
<evidence type="ECO:0000313" key="4">
    <source>
        <dbReference type="EMBL" id="KAH3833901.1"/>
    </source>
</evidence>
<dbReference type="PROSITE" id="PS50158">
    <property type="entry name" value="ZF_CCHC"/>
    <property type="match status" value="1"/>
</dbReference>
<dbReference type="PANTHER" id="PTHR19963:SF30">
    <property type="entry name" value="ENDONUCLEASE_EXONUCLEASE_PHOSPHATASE DOMAIN-CONTAINING PROTEIN"/>
    <property type="match status" value="1"/>
</dbReference>
<protein>
    <recommendedName>
        <fullName evidence="3">CCHC-type domain-containing protein</fullName>
    </recommendedName>
</protein>
<dbReference type="InterPro" id="IPR001878">
    <property type="entry name" value="Znf_CCHC"/>
</dbReference>
<feature type="region of interest" description="Disordered" evidence="2">
    <location>
        <begin position="83"/>
        <end position="115"/>
    </location>
</feature>
<dbReference type="EMBL" id="JAIWYP010000004">
    <property type="protein sequence ID" value="KAH3833901.1"/>
    <property type="molecule type" value="Genomic_DNA"/>
</dbReference>
<organism evidence="4 5">
    <name type="scientific">Dreissena polymorpha</name>
    <name type="common">Zebra mussel</name>
    <name type="synonym">Mytilus polymorpha</name>
    <dbReference type="NCBI Taxonomy" id="45954"/>
    <lineage>
        <taxon>Eukaryota</taxon>
        <taxon>Metazoa</taxon>
        <taxon>Spiralia</taxon>
        <taxon>Lophotrochozoa</taxon>
        <taxon>Mollusca</taxon>
        <taxon>Bivalvia</taxon>
        <taxon>Autobranchia</taxon>
        <taxon>Heteroconchia</taxon>
        <taxon>Euheterodonta</taxon>
        <taxon>Imparidentia</taxon>
        <taxon>Neoheterodontei</taxon>
        <taxon>Myida</taxon>
        <taxon>Dreissenoidea</taxon>
        <taxon>Dreissenidae</taxon>
        <taxon>Dreissena</taxon>
    </lineage>
</organism>
<feature type="region of interest" description="Disordered" evidence="2">
    <location>
        <begin position="1"/>
        <end position="62"/>
    </location>
</feature>
<evidence type="ECO:0000256" key="2">
    <source>
        <dbReference type="SAM" id="MobiDB-lite"/>
    </source>
</evidence>
<name>A0A9D4K6F1_DREPO</name>
<dbReference type="Gene3D" id="4.10.60.10">
    <property type="entry name" value="Zinc finger, CCHC-type"/>
    <property type="match status" value="1"/>
</dbReference>
<keyword evidence="1" id="KW-0863">Zinc-finger</keyword>
<dbReference type="AlphaFoldDB" id="A0A9D4K6F1"/>
<dbReference type="Proteomes" id="UP000828390">
    <property type="component" value="Unassembled WGS sequence"/>
</dbReference>
<evidence type="ECO:0000256" key="1">
    <source>
        <dbReference type="PROSITE-ProRule" id="PRU00047"/>
    </source>
</evidence>
<comment type="caution">
    <text evidence="4">The sequence shown here is derived from an EMBL/GenBank/DDBJ whole genome shotgun (WGS) entry which is preliminary data.</text>
</comment>
<evidence type="ECO:0000259" key="3">
    <source>
        <dbReference type="PROSITE" id="PS50158"/>
    </source>
</evidence>
<dbReference type="SUPFAM" id="SSF57756">
    <property type="entry name" value="Retrovirus zinc finger-like domains"/>
    <property type="match status" value="1"/>
</dbReference>
<accession>A0A9D4K6F1</accession>
<feature type="domain" description="CCHC-type" evidence="3">
    <location>
        <begin position="435"/>
        <end position="448"/>
    </location>
</feature>
<dbReference type="SMART" id="SM00343">
    <property type="entry name" value="ZnF_C2HC"/>
    <property type="match status" value="1"/>
</dbReference>
<keyword evidence="1" id="KW-0862">Zinc</keyword>
<evidence type="ECO:0000313" key="5">
    <source>
        <dbReference type="Proteomes" id="UP000828390"/>
    </source>
</evidence>
<dbReference type="InterPro" id="IPR036875">
    <property type="entry name" value="Znf_CCHC_sf"/>
</dbReference>
<keyword evidence="1" id="KW-0479">Metal-binding</keyword>
<dbReference type="GO" id="GO:0008270">
    <property type="term" value="F:zinc ion binding"/>
    <property type="evidence" value="ECO:0007669"/>
    <property type="project" value="UniProtKB-KW"/>
</dbReference>
<proteinExistence type="predicted"/>
<reference evidence="4" key="2">
    <citation type="submission" date="2020-11" db="EMBL/GenBank/DDBJ databases">
        <authorList>
            <person name="McCartney M.A."/>
            <person name="Auch B."/>
            <person name="Kono T."/>
            <person name="Mallez S."/>
            <person name="Becker A."/>
            <person name="Gohl D.M."/>
            <person name="Silverstein K.A.T."/>
            <person name="Koren S."/>
            <person name="Bechman K.B."/>
            <person name="Herman A."/>
            <person name="Abrahante J.E."/>
            <person name="Garbe J."/>
        </authorList>
    </citation>
    <scope>NUCLEOTIDE SEQUENCE</scope>
    <source>
        <strain evidence="4">Duluth1</strain>
        <tissue evidence="4">Whole animal</tissue>
    </source>
</reference>
<dbReference type="Pfam" id="PF00098">
    <property type="entry name" value="zf-CCHC"/>
    <property type="match status" value="1"/>
</dbReference>
<gene>
    <name evidence="4" type="ORF">DPMN_107217</name>
</gene>